<dbReference type="CDD" id="cd03022">
    <property type="entry name" value="DsbA_HCCA_Iso"/>
    <property type="match status" value="1"/>
</dbReference>
<dbReference type="Gene3D" id="3.40.30.10">
    <property type="entry name" value="Glutaredoxin"/>
    <property type="match status" value="1"/>
</dbReference>
<dbReference type="InterPro" id="IPR036249">
    <property type="entry name" value="Thioredoxin-like_sf"/>
</dbReference>
<sequence length="201" mass="22689">MANRVQLVFDFVSPNAYLVWWPLRDLLRETGAGLDVLPVFLGGMHKLTGNAPPMIRDAEVKGKNEYAMLEMRRFIEKHRLNKYRLNPKFPFNSIQLQRMLYAADQDGRAVQFVESLLPAIWERELDVTDPDAVANAIGEAGFDAADLSRRSQADEVKQGLIENTSQAVERGAFGIPTMFVGNEMFFGKERLAQVEEELAKG</sequence>
<keyword evidence="1 3" id="KW-0413">Isomerase</keyword>
<dbReference type="InterPro" id="IPR001853">
    <property type="entry name" value="DSBA-like_thioredoxin_dom"/>
</dbReference>
<dbReference type="InterPro" id="IPR044087">
    <property type="entry name" value="NahD-like"/>
</dbReference>
<evidence type="ECO:0000313" key="3">
    <source>
        <dbReference type="EMBL" id="WFL76612.1"/>
    </source>
</evidence>
<protein>
    <recommendedName>
        <fullName evidence="1">2-hydroxychromene-2-carboxylate isomerase</fullName>
        <ecNumber evidence="1">5.99.1.4</ecNumber>
    </recommendedName>
</protein>
<comment type="similarity">
    <text evidence="1">Belongs to the GST superfamily. NadH family.</text>
</comment>
<evidence type="ECO:0000259" key="2">
    <source>
        <dbReference type="Pfam" id="PF01323"/>
    </source>
</evidence>
<proteinExistence type="inferred from homology"/>
<feature type="domain" description="DSBA-like thioredoxin" evidence="2">
    <location>
        <begin position="5"/>
        <end position="198"/>
    </location>
</feature>
<accession>A0ABY8FP94</accession>
<dbReference type="Pfam" id="PF01323">
    <property type="entry name" value="DSBA"/>
    <property type="match status" value="1"/>
</dbReference>
<dbReference type="GO" id="GO:0016853">
    <property type="term" value="F:isomerase activity"/>
    <property type="evidence" value="ECO:0007669"/>
    <property type="project" value="UniProtKB-KW"/>
</dbReference>
<evidence type="ECO:0000313" key="4">
    <source>
        <dbReference type="Proteomes" id="UP001215827"/>
    </source>
</evidence>
<dbReference type="PIRSF" id="PIRSF006386">
    <property type="entry name" value="HCCAis_GSTk"/>
    <property type="match status" value="1"/>
</dbReference>
<dbReference type="SUPFAM" id="SSF52833">
    <property type="entry name" value="Thioredoxin-like"/>
    <property type="match status" value="1"/>
</dbReference>
<organism evidence="3 4">
    <name type="scientific">Altererythrobacter arenosus</name>
    <dbReference type="NCBI Taxonomy" id="3032592"/>
    <lineage>
        <taxon>Bacteria</taxon>
        <taxon>Pseudomonadati</taxon>
        <taxon>Pseudomonadota</taxon>
        <taxon>Alphaproteobacteria</taxon>
        <taxon>Sphingomonadales</taxon>
        <taxon>Erythrobacteraceae</taxon>
        <taxon>Altererythrobacter</taxon>
    </lineage>
</organism>
<keyword evidence="4" id="KW-1185">Reference proteome</keyword>
<dbReference type="EC" id="5.99.1.4" evidence="1"/>
<dbReference type="InterPro" id="IPR051924">
    <property type="entry name" value="GST_Kappa/NadH"/>
</dbReference>
<comment type="catalytic activity">
    <reaction evidence="1">
        <text>2-hydroxychromene-2-carboxylate = (3E)-4-(2-hydroxyphenyl)-2-oxobut-3-enoate</text>
        <dbReference type="Rhea" id="RHEA:27401"/>
        <dbReference type="ChEBI" id="CHEBI:59350"/>
        <dbReference type="ChEBI" id="CHEBI:59353"/>
        <dbReference type="EC" id="5.99.1.4"/>
    </reaction>
</comment>
<gene>
    <name evidence="3" type="ORF">P7228_11465</name>
</gene>
<dbReference type="Proteomes" id="UP001215827">
    <property type="component" value="Chromosome"/>
</dbReference>
<dbReference type="RefSeq" id="WP_278015377.1">
    <property type="nucleotide sequence ID" value="NZ_CP121106.1"/>
</dbReference>
<name>A0ABY8FP94_9SPHN</name>
<evidence type="ECO:0000256" key="1">
    <source>
        <dbReference type="PIRNR" id="PIRNR006386"/>
    </source>
</evidence>
<dbReference type="PANTHER" id="PTHR42943">
    <property type="entry name" value="GLUTATHIONE S-TRANSFERASE KAPPA"/>
    <property type="match status" value="1"/>
</dbReference>
<dbReference type="PANTHER" id="PTHR42943:SF2">
    <property type="entry name" value="GLUTATHIONE S-TRANSFERASE KAPPA 1"/>
    <property type="match status" value="1"/>
</dbReference>
<reference evidence="3 4" key="1">
    <citation type="submission" date="2023-03" db="EMBL/GenBank/DDBJ databases">
        <title>Altererythrobacter sp. CAU 1644 isolated from sand.</title>
        <authorList>
            <person name="Kim W."/>
        </authorList>
    </citation>
    <scope>NUCLEOTIDE SEQUENCE [LARGE SCALE GENOMIC DNA]</scope>
    <source>
        <strain evidence="3 4">CAU 1644</strain>
    </source>
</reference>
<dbReference type="InterPro" id="IPR014440">
    <property type="entry name" value="HCCAis_GSTk"/>
</dbReference>
<dbReference type="EMBL" id="CP121106">
    <property type="protein sequence ID" value="WFL76612.1"/>
    <property type="molecule type" value="Genomic_DNA"/>
</dbReference>